<comment type="caution">
    <text evidence="1">The sequence shown here is derived from an EMBL/GenBank/DDBJ whole genome shotgun (WGS) entry which is preliminary data.</text>
</comment>
<evidence type="ECO:0000313" key="2">
    <source>
        <dbReference type="Proteomes" id="UP001221142"/>
    </source>
</evidence>
<accession>A0AAD7CAA5</accession>
<reference evidence="1" key="1">
    <citation type="submission" date="2023-03" db="EMBL/GenBank/DDBJ databases">
        <title>Massive genome expansion in bonnet fungi (Mycena s.s.) driven by repeated elements and novel gene families across ecological guilds.</title>
        <authorList>
            <consortium name="Lawrence Berkeley National Laboratory"/>
            <person name="Harder C.B."/>
            <person name="Miyauchi S."/>
            <person name="Viragh M."/>
            <person name="Kuo A."/>
            <person name="Thoen E."/>
            <person name="Andreopoulos B."/>
            <person name="Lu D."/>
            <person name="Skrede I."/>
            <person name="Drula E."/>
            <person name="Henrissat B."/>
            <person name="Morin E."/>
            <person name="Kohler A."/>
            <person name="Barry K."/>
            <person name="LaButti K."/>
            <person name="Morin E."/>
            <person name="Salamov A."/>
            <person name="Lipzen A."/>
            <person name="Mereny Z."/>
            <person name="Hegedus B."/>
            <person name="Baldrian P."/>
            <person name="Stursova M."/>
            <person name="Weitz H."/>
            <person name="Taylor A."/>
            <person name="Grigoriev I.V."/>
            <person name="Nagy L.G."/>
            <person name="Martin F."/>
            <person name="Kauserud H."/>
        </authorList>
    </citation>
    <scope>NUCLEOTIDE SEQUENCE</scope>
    <source>
        <strain evidence="1">9284</strain>
    </source>
</reference>
<gene>
    <name evidence="1" type="ORF">FB45DRAFT_278110</name>
</gene>
<organism evidence="1 2">
    <name type="scientific">Roridomyces roridus</name>
    <dbReference type="NCBI Taxonomy" id="1738132"/>
    <lineage>
        <taxon>Eukaryota</taxon>
        <taxon>Fungi</taxon>
        <taxon>Dikarya</taxon>
        <taxon>Basidiomycota</taxon>
        <taxon>Agaricomycotina</taxon>
        <taxon>Agaricomycetes</taxon>
        <taxon>Agaricomycetidae</taxon>
        <taxon>Agaricales</taxon>
        <taxon>Marasmiineae</taxon>
        <taxon>Mycenaceae</taxon>
        <taxon>Roridomyces</taxon>
    </lineage>
</organism>
<sequence>MSPIGSGCTSPHSFLFSRCVIELDTTRRCKFQDQSIGKLSQPPHRPADMRFQRKATFQGSSSHAILTNRLHRSLQSVPPRKPTIQLVSYAYPIWALPGSSAVDRASLDTVVDPQSAAAFPTIPPPRFWSRMPSWTMSSHKRYPKPPDERRLSANVKRNRSTCLICSLLHASPSCTTRRGDAAPCPRPPGVLRLRTGFDLGIPLDDDDGHDLIMLAAAIYKAECGRRSCCAFAFTRVTRRRVLWVQAGPHHLSHRTTEAGRCVSLDERRARCVRGGTRYGLYEPLVSSRTNVSS</sequence>
<evidence type="ECO:0000313" key="1">
    <source>
        <dbReference type="EMBL" id="KAJ7643570.1"/>
    </source>
</evidence>
<name>A0AAD7CAA5_9AGAR</name>
<dbReference type="AlphaFoldDB" id="A0AAD7CAA5"/>
<dbReference type="Proteomes" id="UP001221142">
    <property type="component" value="Unassembled WGS sequence"/>
</dbReference>
<proteinExistence type="predicted"/>
<dbReference type="EMBL" id="JARKIF010000003">
    <property type="protein sequence ID" value="KAJ7643570.1"/>
    <property type="molecule type" value="Genomic_DNA"/>
</dbReference>
<protein>
    <submittedName>
        <fullName evidence="1">Uncharacterized protein</fullName>
    </submittedName>
</protein>
<keyword evidence="2" id="KW-1185">Reference proteome</keyword>